<dbReference type="PROSITE" id="PS50893">
    <property type="entry name" value="ABC_TRANSPORTER_2"/>
    <property type="match status" value="1"/>
</dbReference>
<keyword evidence="2 8" id="KW-0812">Transmembrane</keyword>
<proteinExistence type="predicted"/>
<dbReference type="SUPFAM" id="SSF52540">
    <property type="entry name" value="P-loop containing nucleoside triphosphate hydrolases"/>
    <property type="match status" value="1"/>
</dbReference>
<keyword evidence="5 8" id="KW-1133">Transmembrane helix</keyword>
<dbReference type="Proteomes" id="UP000295773">
    <property type="component" value="Unassembled WGS sequence"/>
</dbReference>
<evidence type="ECO:0000256" key="2">
    <source>
        <dbReference type="ARBA" id="ARBA00022692"/>
    </source>
</evidence>
<evidence type="ECO:0000259" key="9">
    <source>
        <dbReference type="PROSITE" id="PS50893"/>
    </source>
</evidence>
<evidence type="ECO:0000313" key="11">
    <source>
        <dbReference type="EMBL" id="TCU59201.1"/>
    </source>
</evidence>
<protein>
    <submittedName>
        <fullName evidence="11">ATP-binding cassette subfamily B protein</fullName>
    </submittedName>
</protein>
<dbReference type="InterPro" id="IPR003439">
    <property type="entry name" value="ABC_transporter-like_ATP-bd"/>
</dbReference>
<evidence type="ECO:0000256" key="4">
    <source>
        <dbReference type="ARBA" id="ARBA00022840"/>
    </source>
</evidence>
<dbReference type="GO" id="GO:0015421">
    <property type="term" value="F:ABC-type oligopeptide transporter activity"/>
    <property type="evidence" value="ECO:0007669"/>
    <property type="project" value="TreeGrafter"/>
</dbReference>
<dbReference type="PANTHER" id="PTHR43394">
    <property type="entry name" value="ATP-DEPENDENT PERMEASE MDL1, MITOCHONDRIAL"/>
    <property type="match status" value="1"/>
</dbReference>
<evidence type="ECO:0000256" key="8">
    <source>
        <dbReference type="SAM" id="Phobius"/>
    </source>
</evidence>
<dbReference type="SMART" id="SM00382">
    <property type="entry name" value="AAA"/>
    <property type="match status" value="1"/>
</dbReference>
<evidence type="ECO:0000256" key="3">
    <source>
        <dbReference type="ARBA" id="ARBA00022741"/>
    </source>
</evidence>
<dbReference type="PROSITE" id="PS50929">
    <property type="entry name" value="ABC_TM1F"/>
    <property type="match status" value="1"/>
</dbReference>
<dbReference type="GO" id="GO:0016887">
    <property type="term" value="F:ATP hydrolysis activity"/>
    <property type="evidence" value="ECO:0007669"/>
    <property type="project" value="InterPro"/>
</dbReference>
<dbReference type="Gene3D" id="1.20.1560.10">
    <property type="entry name" value="ABC transporter type 1, transmembrane domain"/>
    <property type="match status" value="1"/>
</dbReference>
<accession>A0A4R3TBB8</accession>
<name>A0A4R3TBB8_9FIRM</name>
<dbReference type="EMBL" id="SMBP01000010">
    <property type="protein sequence ID" value="TCU59201.1"/>
    <property type="molecule type" value="Genomic_DNA"/>
</dbReference>
<dbReference type="AlphaFoldDB" id="A0A4R3TBB8"/>
<dbReference type="InterPro" id="IPR036640">
    <property type="entry name" value="ABC1_TM_sf"/>
</dbReference>
<dbReference type="RefSeq" id="WP_243642700.1">
    <property type="nucleotide sequence ID" value="NZ_JANKBG010000010.1"/>
</dbReference>
<comment type="caution">
    <text evidence="11">The sequence shown here is derived from an EMBL/GenBank/DDBJ whole genome shotgun (WGS) entry which is preliminary data.</text>
</comment>
<evidence type="ECO:0000256" key="6">
    <source>
        <dbReference type="ARBA" id="ARBA00023136"/>
    </source>
</evidence>
<dbReference type="Pfam" id="PF00005">
    <property type="entry name" value="ABC_tran"/>
    <property type="match status" value="1"/>
</dbReference>
<dbReference type="Gene3D" id="3.40.50.300">
    <property type="entry name" value="P-loop containing nucleotide triphosphate hydrolases"/>
    <property type="match status" value="1"/>
</dbReference>
<dbReference type="InterPro" id="IPR011527">
    <property type="entry name" value="ABC1_TM_dom"/>
</dbReference>
<comment type="subcellular location">
    <subcellularLocation>
        <location evidence="1">Cell membrane</location>
        <topology evidence="1">Multi-pass membrane protein</topology>
    </subcellularLocation>
</comment>
<dbReference type="GO" id="GO:0005524">
    <property type="term" value="F:ATP binding"/>
    <property type="evidence" value="ECO:0007669"/>
    <property type="project" value="UniProtKB-KW"/>
</dbReference>
<dbReference type="InterPro" id="IPR027417">
    <property type="entry name" value="P-loop_NTPase"/>
</dbReference>
<evidence type="ECO:0000313" key="12">
    <source>
        <dbReference type="Proteomes" id="UP000295773"/>
    </source>
</evidence>
<dbReference type="PANTHER" id="PTHR43394:SF1">
    <property type="entry name" value="ATP-BINDING CASSETTE SUB-FAMILY B MEMBER 10, MITOCHONDRIAL"/>
    <property type="match status" value="1"/>
</dbReference>
<evidence type="ECO:0000256" key="1">
    <source>
        <dbReference type="ARBA" id="ARBA00004651"/>
    </source>
</evidence>
<feature type="transmembrane region" description="Helical" evidence="8">
    <location>
        <begin position="95"/>
        <end position="114"/>
    </location>
</feature>
<evidence type="ECO:0000259" key="10">
    <source>
        <dbReference type="PROSITE" id="PS50929"/>
    </source>
</evidence>
<feature type="domain" description="ABC transporter" evidence="9">
    <location>
        <begin position="412"/>
        <end position="677"/>
    </location>
</feature>
<dbReference type="GO" id="GO:0005886">
    <property type="term" value="C:plasma membrane"/>
    <property type="evidence" value="ECO:0007669"/>
    <property type="project" value="UniProtKB-SubCell"/>
</dbReference>
<keyword evidence="12" id="KW-1185">Reference proteome</keyword>
<dbReference type="SUPFAM" id="SSF90123">
    <property type="entry name" value="ABC transporter transmembrane region"/>
    <property type="match status" value="1"/>
</dbReference>
<gene>
    <name evidence="11" type="ORF">EDD61_1108</name>
</gene>
<feature type="transmembrane region" description="Helical" evidence="8">
    <location>
        <begin position="195"/>
        <end position="213"/>
    </location>
</feature>
<dbReference type="InterPro" id="IPR039421">
    <property type="entry name" value="Type_1_exporter"/>
</dbReference>
<dbReference type="InterPro" id="IPR017871">
    <property type="entry name" value="ABC_transporter-like_CS"/>
</dbReference>
<dbReference type="InterPro" id="IPR003593">
    <property type="entry name" value="AAA+_ATPase"/>
</dbReference>
<keyword evidence="6 8" id="KW-0472">Membrane</keyword>
<feature type="transmembrane region" description="Helical" evidence="8">
    <location>
        <begin position="53"/>
        <end position="75"/>
    </location>
</feature>
<organism evidence="11 12">
    <name type="scientific">Longicatena caecimuris</name>
    <dbReference type="NCBI Taxonomy" id="1796635"/>
    <lineage>
        <taxon>Bacteria</taxon>
        <taxon>Bacillati</taxon>
        <taxon>Bacillota</taxon>
        <taxon>Erysipelotrichia</taxon>
        <taxon>Erysipelotrichales</taxon>
        <taxon>Erysipelotrichaceae</taxon>
        <taxon>Longicatena</taxon>
    </lineage>
</organism>
<evidence type="ECO:0000256" key="7">
    <source>
        <dbReference type="SAM" id="MobiDB-lite"/>
    </source>
</evidence>
<keyword evidence="3" id="KW-0547">Nucleotide-binding</keyword>
<evidence type="ECO:0000256" key="5">
    <source>
        <dbReference type="ARBA" id="ARBA00022989"/>
    </source>
</evidence>
<reference evidence="11 12" key="1">
    <citation type="submission" date="2019-03" db="EMBL/GenBank/DDBJ databases">
        <title>Genomic Encyclopedia of Type Strains, Phase IV (KMG-IV): sequencing the most valuable type-strain genomes for metagenomic binning, comparative biology and taxonomic classification.</title>
        <authorList>
            <person name="Goeker M."/>
        </authorList>
    </citation>
    <scope>NUCLEOTIDE SEQUENCE [LARGE SCALE GENOMIC DNA]</scope>
    <source>
        <strain evidence="11 12">DSM 29481</strain>
    </source>
</reference>
<keyword evidence="4 11" id="KW-0067">ATP-binding</keyword>
<feature type="region of interest" description="Disordered" evidence="7">
    <location>
        <begin position="363"/>
        <end position="390"/>
    </location>
</feature>
<sequence>MRLGIVMKLWFHVLTVGMRKVDVMTREEIRKNYRYKDNMRMLLKDIRSCGRQYYVYMVLEIILKTIAPILLMLLPVYLVGLLEHQIDLVTICEKLSIWIVGILGIYLADTWFHAQNMRIFEMLRMALYMHRFYKRRVHMDLLSLENGENTEMEMEIRQALLQGSSHGVGALLESSISLASSVLGLLLYAICIGQLQPFLLFLIMIAGGAAAFAKRRANIYEYQKMGRFWENNGKFWGMKNDSINLEKAKDIRMYHLAPWFADNFERLRKEAVNIYQDVMQKRFLADATARMATFLRDGAAYGYLLYLMINGDLDVAQFLLYLGVISGFTAWMQTIVETLTILNQESLSVSFLQAYLAQEDKDQKEGRQETVAMESKEVPEISTTSQPRENAKTRLEATNALEDNRLKECHEIRFEDVSFAYPGQPPIFEHFNITLHANEKIALVGMNGAGKTTLVKLLCGLYPLTSGHIYVNDMDIAQIPHELYVSMLSIVFQDSQIFAFDIASNVACTTSQDKQTLKSKDAAMNRLLKKMQCGDTYAIYDEERILSCLQKAGLQDKIDQLPQGIHTHLTTYLQKDGILLSGGEIQKLMLARALYKKAPILILDEPTSALDPIAESELYQKYAQLSEGKISLFISHRLSSTRFADRILFLEHGKIIEEGSHEELLKKQGAYAKMFQMQAHYYQKEAGRNEEIIPNA</sequence>
<dbReference type="PROSITE" id="PS00211">
    <property type="entry name" value="ABC_TRANSPORTER_1"/>
    <property type="match status" value="1"/>
</dbReference>
<feature type="compositionally biased region" description="Basic and acidic residues" evidence="7">
    <location>
        <begin position="363"/>
        <end position="379"/>
    </location>
</feature>
<feature type="domain" description="ABC transmembrane type-1" evidence="10">
    <location>
        <begin position="248"/>
        <end position="344"/>
    </location>
</feature>